<name>A0A643BUR7_BALPH</name>
<sequence length="219" mass="24355">RLWGLKQCPGNDGAGNRWQGLVHAADHLRLPFTLSLVSLLHHAFSHPVELPARAESPPDISPVPFLEHVIAPEKSPTEFPENAYEKHGPHVSIIEKETKEYFQSWGEKNLFDALSELIILTASHCLHGKEIRSQLHEKVAQLYTGNPETQIKEKIDDILQTLLDSAHKGGCPLTDDEVTGKLVGLLLAGQHTSMATSVCMGFLLARKKTLQEKRRISLL</sequence>
<dbReference type="GO" id="GO:0005506">
    <property type="term" value="F:iron ion binding"/>
    <property type="evidence" value="ECO:0007669"/>
    <property type="project" value="InterPro"/>
</dbReference>
<protein>
    <submittedName>
        <fullName evidence="2">Uncharacterized protein</fullName>
    </submittedName>
</protein>
<evidence type="ECO:0000313" key="2">
    <source>
        <dbReference type="EMBL" id="KAB0391500.1"/>
    </source>
</evidence>
<dbReference type="InterPro" id="IPR001128">
    <property type="entry name" value="Cyt_P450"/>
</dbReference>
<comment type="similarity">
    <text evidence="1">Belongs to the cytochrome P450 family.</text>
</comment>
<dbReference type="AlphaFoldDB" id="A0A643BUR7"/>
<dbReference type="GO" id="GO:0004497">
    <property type="term" value="F:monooxygenase activity"/>
    <property type="evidence" value="ECO:0007669"/>
    <property type="project" value="InterPro"/>
</dbReference>
<dbReference type="Pfam" id="PF00067">
    <property type="entry name" value="p450"/>
    <property type="match status" value="1"/>
</dbReference>
<dbReference type="EMBL" id="SGJD01004510">
    <property type="protein sequence ID" value="KAB0391500.1"/>
    <property type="molecule type" value="Genomic_DNA"/>
</dbReference>
<dbReference type="SUPFAM" id="SSF48264">
    <property type="entry name" value="Cytochrome P450"/>
    <property type="match status" value="1"/>
</dbReference>
<evidence type="ECO:0000313" key="3">
    <source>
        <dbReference type="Proteomes" id="UP000437017"/>
    </source>
</evidence>
<reference evidence="2 3" key="1">
    <citation type="journal article" date="2019" name="PLoS ONE">
        <title>Genomic analyses reveal an absence of contemporary introgressive admixture between fin whales and blue whales, despite known hybrids.</title>
        <authorList>
            <person name="Westbury M.V."/>
            <person name="Petersen B."/>
            <person name="Lorenzen E.D."/>
        </authorList>
    </citation>
    <scope>NUCLEOTIDE SEQUENCE [LARGE SCALE GENOMIC DNA]</scope>
    <source>
        <strain evidence="2">FinWhale-01</strain>
    </source>
</reference>
<dbReference type="Proteomes" id="UP000437017">
    <property type="component" value="Unassembled WGS sequence"/>
</dbReference>
<dbReference type="InterPro" id="IPR036396">
    <property type="entry name" value="Cyt_P450_sf"/>
</dbReference>
<comment type="caution">
    <text evidence="2">The sequence shown here is derived from an EMBL/GenBank/DDBJ whole genome shotgun (WGS) entry which is preliminary data.</text>
</comment>
<organism evidence="2 3">
    <name type="scientific">Balaenoptera physalus</name>
    <name type="common">Fin whale</name>
    <name type="synonym">Balaena physalus</name>
    <dbReference type="NCBI Taxonomy" id="9770"/>
    <lineage>
        <taxon>Eukaryota</taxon>
        <taxon>Metazoa</taxon>
        <taxon>Chordata</taxon>
        <taxon>Craniata</taxon>
        <taxon>Vertebrata</taxon>
        <taxon>Euteleostomi</taxon>
        <taxon>Mammalia</taxon>
        <taxon>Eutheria</taxon>
        <taxon>Laurasiatheria</taxon>
        <taxon>Artiodactyla</taxon>
        <taxon>Whippomorpha</taxon>
        <taxon>Cetacea</taxon>
        <taxon>Mysticeti</taxon>
        <taxon>Balaenopteridae</taxon>
        <taxon>Balaenoptera</taxon>
    </lineage>
</organism>
<dbReference type="OrthoDB" id="1055148at2759"/>
<gene>
    <name evidence="2" type="ORF">E2I00_020143</name>
</gene>
<proteinExistence type="inferred from homology"/>
<dbReference type="GO" id="GO:0020037">
    <property type="term" value="F:heme binding"/>
    <property type="evidence" value="ECO:0007669"/>
    <property type="project" value="InterPro"/>
</dbReference>
<evidence type="ECO:0000256" key="1">
    <source>
        <dbReference type="ARBA" id="ARBA00010617"/>
    </source>
</evidence>
<dbReference type="Gene3D" id="1.10.630.10">
    <property type="entry name" value="Cytochrome P450"/>
    <property type="match status" value="1"/>
</dbReference>
<accession>A0A643BUR7</accession>
<keyword evidence="3" id="KW-1185">Reference proteome</keyword>
<feature type="non-terminal residue" evidence="2">
    <location>
        <position position="1"/>
    </location>
</feature>
<dbReference type="GO" id="GO:0016705">
    <property type="term" value="F:oxidoreductase activity, acting on paired donors, with incorporation or reduction of molecular oxygen"/>
    <property type="evidence" value="ECO:0007669"/>
    <property type="project" value="InterPro"/>
</dbReference>